<evidence type="ECO:0000313" key="4">
    <source>
        <dbReference type="Proteomes" id="UP000095594"/>
    </source>
</evidence>
<dbReference type="Gene3D" id="3.30.460.10">
    <property type="entry name" value="Beta Polymerase, domain 2"/>
    <property type="match status" value="1"/>
</dbReference>
<dbReference type="GO" id="GO:0016740">
    <property type="term" value="F:transferase activity"/>
    <property type="evidence" value="ECO:0007669"/>
    <property type="project" value="UniProtKB-KW"/>
</dbReference>
<dbReference type="OrthoDB" id="1909332at2"/>
<protein>
    <submittedName>
        <fullName evidence="3">Predicted nucleotidyltransferases</fullName>
    </submittedName>
</protein>
<dbReference type="Pfam" id="PF18765">
    <property type="entry name" value="Polbeta"/>
    <property type="match status" value="1"/>
</dbReference>
<dbReference type="Proteomes" id="UP000095594">
    <property type="component" value="Unassembled WGS sequence"/>
</dbReference>
<proteinExistence type="predicted"/>
<dbReference type="EMBL" id="CYZX01000027">
    <property type="protein sequence ID" value="CUP13063.1"/>
    <property type="molecule type" value="Genomic_DNA"/>
</dbReference>
<gene>
    <name evidence="3" type="ORF">ERS852471_03055</name>
</gene>
<dbReference type="CDD" id="cd05403">
    <property type="entry name" value="NT_KNTase_like"/>
    <property type="match status" value="1"/>
</dbReference>
<feature type="coiled-coil region" evidence="1">
    <location>
        <begin position="55"/>
        <end position="82"/>
    </location>
</feature>
<evidence type="ECO:0000259" key="2">
    <source>
        <dbReference type="Pfam" id="PF18765"/>
    </source>
</evidence>
<dbReference type="RefSeq" id="WP_055268051.1">
    <property type="nucleotide sequence ID" value="NZ_CABIXQ010000027.1"/>
</dbReference>
<dbReference type="PANTHER" id="PTHR37030">
    <property type="entry name" value="NUCLEOTIDYLTRANSFERASE"/>
    <property type="match status" value="1"/>
</dbReference>
<keyword evidence="1" id="KW-0175">Coiled coil</keyword>
<dbReference type="InterPro" id="IPR041633">
    <property type="entry name" value="Polbeta"/>
</dbReference>
<dbReference type="AlphaFoldDB" id="A0A174KM79"/>
<reference evidence="3 4" key="1">
    <citation type="submission" date="2015-09" db="EMBL/GenBank/DDBJ databases">
        <authorList>
            <consortium name="Pathogen Informatics"/>
        </authorList>
    </citation>
    <scope>NUCLEOTIDE SEQUENCE [LARGE SCALE GENOMIC DNA]</scope>
    <source>
        <strain evidence="3 4">2789STDY5834856</strain>
    </source>
</reference>
<evidence type="ECO:0000313" key="3">
    <source>
        <dbReference type="EMBL" id="CUP13063.1"/>
    </source>
</evidence>
<dbReference type="SUPFAM" id="SSF81301">
    <property type="entry name" value="Nucleotidyltransferase"/>
    <property type="match status" value="1"/>
</dbReference>
<dbReference type="PANTHER" id="PTHR37030:SF3">
    <property type="entry name" value="POLYMERASE NUCLEOTIDYL TRANSFERASE DOMAIN-CONTAINING PROTEIN"/>
    <property type="match status" value="1"/>
</dbReference>
<dbReference type="InterPro" id="IPR043519">
    <property type="entry name" value="NT_sf"/>
</dbReference>
<name>A0A174KM79_9CLOT</name>
<keyword evidence="3" id="KW-0808">Transferase</keyword>
<accession>A0A174KM79</accession>
<organism evidence="3 4">
    <name type="scientific">Clostridium disporicum</name>
    <dbReference type="NCBI Taxonomy" id="84024"/>
    <lineage>
        <taxon>Bacteria</taxon>
        <taxon>Bacillati</taxon>
        <taxon>Bacillota</taxon>
        <taxon>Clostridia</taxon>
        <taxon>Eubacteriales</taxon>
        <taxon>Clostridiaceae</taxon>
        <taxon>Clostridium</taxon>
    </lineage>
</organism>
<sequence>MKIDVEYCIESNLRSEIIKVKNVCMEILNNPEVYLFGSISKGMYKKNSDIDILILISENKDLKELRNLRHSLEDKIEELKLNRDVDIKLYNKDRYIELTRDISFEQAIYKDLIDIRMW</sequence>
<evidence type="ECO:0000256" key="1">
    <source>
        <dbReference type="SAM" id="Coils"/>
    </source>
</evidence>
<feature type="domain" description="Polymerase beta nucleotidyltransferase" evidence="2">
    <location>
        <begin position="24"/>
        <end position="102"/>
    </location>
</feature>